<accession>A0A1F6D7L7</accession>
<evidence type="ECO:0000256" key="8">
    <source>
        <dbReference type="SAM" id="Phobius"/>
    </source>
</evidence>
<keyword evidence="4" id="KW-0997">Cell inner membrane</keyword>
<evidence type="ECO:0000256" key="4">
    <source>
        <dbReference type="ARBA" id="ARBA00022519"/>
    </source>
</evidence>
<keyword evidence="7 8" id="KW-0472">Membrane</keyword>
<proteinExistence type="inferred from homology"/>
<keyword evidence="6 8" id="KW-1133">Transmembrane helix</keyword>
<keyword evidence="5 8" id="KW-0812">Transmembrane</keyword>
<evidence type="ECO:0000256" key="3">
    <source>
        <dbReference type="ARBA" id="ARBA00022475"/>
    </source>
</evidence>
<dbReference type="AlphaFoldDB" id="A0A1F6D7L7"/>
<keyword evidence="3" id="KW-1003">Cell membrane</keyword>
<dbReference type="Gene3D" id="1.20.81.30">
    <property type="entry name" value="Type II secretion system (T2SS), domain F"/>
    <property type="match status" value="2"/>
</dbReference>
<feature type="domain" description="Type II secretion system protein GspF" evidence="9">
    <location>
        <begin position="273"/>
        <end position="394"/>
    </location>
</feature>
<comment type="caution">
    <text evidence="10">The sequence shown here is derived from an EMBL/GenBank/DDBJ whole genome shotgun (WGS) entry which is preliminary data.</text>
</comment>
<dbReference type="FunFam" id="1.20.81.30:FF:000001">
    <property type="entry name" value="Type II secretion system protein F"/>
    <property type="match status" value="1"/>
</dbReference>
<dbReference type="InterPro" id="IPR003004">
    <property type="entry name" value="GspF/PilC"/>
</dbReference>
<comment type="similarity">
    <text evidence="2">Belongs to the GSP F family.</text>
</comment>
<dbReference type="PRINTS" id="PR00812">
    <property type="entry name" value="BCTERIALGSPF"/>
</dbReference>
<feature type="transmembrane region" description="Helical" evidence="8">
    <location>
        <begin position="169"/>
        <end position="191"/>
    </location>
</feature>
<dbReference type="Pfam" id="PF00482">
    <property type="entry name" value="T2SSF"/>
    <property type="match status" value="2"/>
</dbReference>
<feature type="transmembrane region" description="Helical" evidence="8">
    <location>
        <begin position="375"/>
        <end position="396"/>
    </location>
</feature>
<evidence type="ECO:0000259" key="9">
    <source>
        <dbReference type="Pfam" id="PF00482"/>
    </source>
</evidence>
<name>A0A1F6D7L7_9BACT</name>
<dbReference type="EMBL" id="MFKX01000026">
    <property type="protein sequence ID" value="OGG57429.1"/>
    <property type="molecule type" value="Genomic_DNA"/>
</dbReference>
<evidence type="ECO:0000313" key="10">
    <source>
        <dbReference type="EMBL" id="OGG57429.1"/>
    </source>
</evidence>
<dbReference type="GO" id="GO:0005886">
    <property type="term" value="C:plasma membrane"/>
    <property type="evidence" value="ECO:0007669"/>
    <property type="project" value="UniProtKB-SubCell"/>
</dbReference>
<sequence length="402" mass="44013">MALFSYRAVDAEGAERQGTVDAVNIDVAIAALQRRGLVISKIEPVETRINALSRISIFERVTNADIVMVSRQVTTLFEAQVSALRAFRLLASEARTHKLGEKLTAIANDVQSGSSISTALSHHPDVFSPFYVNMVRAGEEAGKLDETFAFLADYLDRNYEITQKAKNALIYPAFIITTFLVVMTLMMTLVIPNLAKLLDEVGQEIPIYTKIVIGISNFLTHYILLVIALLVVSGVFLYRFYRTETGREMFSRARLQIPAVGTIFQKLFLSRLADNLATMLKSGVQILRGLEVTSSVVGDPVYEKVIGAAAVDVKGGLPVSEALRKHPEIPGIVIAMIKVGEETGNMAQVLETMAKFYRREVNNAVDTLVGLIEPFMIVTLAVGVSVLLASVLLPIYNIAAGF</sequence>
<feature type="transmembrane region" description="Helical" evidence="8">
    <location>
        <begin position="211"/>
        <end position="241"/>
    </location>
</feature>
<dbReference type="PANTHER" id="PTHR30012">
    <property type="entry name" value="GENERAL SECRETION PATHWAY PROTEIN"/>
    <property type="match status" value="1"/>
</dbReference>
<feature type="domain" description="Type II secretion system protein GspF" evidence="9">
    <location>
        <begin position="70"/>
        <end position="192"/>
    </location>
</feature>
<dbReference type="PANTHER" id="PTHR30012:SF0">
    <property type="entry name" value="TYPE II SECRETION SYSTEM PROTEIN F-RELATED"/>
    <property type="match status" value="1"/>
</dbReference>
<evidence type="ECO:0000256" key="5">
    <source>
        <dbReference type="ARBA" id="ARBA00022692"/>
    </source>
</evidence>
<evidence type="ECO:0000256" key="2">
    <source>
        <dbReference type="ARBA" id="ARBA00005745"/>
    </source>
</evidence>
<evidence type="ECO:0000256" key="7">
    <source>
        <dbReference type="ARBA" id="ARBA00023136"/>
    </source>
</evidence>
<dbReference type="InterPro" id="IPR018076">
    <property type="entry name" value="T2SS_GspF_dom"/>
</dbReference>
<dbReference type="InterPro" id="IPR042094">
    <property type="entry name" value="T2SS_GspF_sf"/>
</dbReference>
<dbReference type="Proteomes" id="UP000177958">
    <property type="component" value="Unassembled WGS sequence"/>
</dbReference>
<evidence type="ECO:0000313" key="11">
    <source>
        <dbReference type="Proteomes" id="UP000177958"/>
    </source>
</evidence>
<organism evidence="10 11">
    <name type="scientific">Candidatus Kaiserbacteria bacterium RIFCSPHIGHO2_01_FULL_55_17</name>
    <dbReference type="NCBI Taxonomy" id="1798484"/>
    <lineage>
        <taxon>Bacteria</taxon>
        <taxon>Candidatus Kaiseribacteriota</taxon>
    </lineage>
</organism>
<reference evidence="10 11" key="1">
    <citation type="journal article" date="2016" name="Nat. Commun.">
        <title>Thousands of microbial genomes shed light on interconnected biogeochemical processes in an aquifer system.</title>
        <authorList>
            <person name="Anantharaman K."/>
            <person name="Brown C.T."/>
            <person name="Hug L.A."/>
            <person name="Sharon I."/>
            <person name="Castelle C.J."/>
            <person name="Probst A.J."/>
            <person name="Thomas B.C."/>
            <person name="Singh A."/>
            <person name="Wilkins M.J."/>
            <person name="Karaoz U."/>
            <person name="Brodie E.L."/>
            <person name="Williams K.H."/>
            <person name="Hubbard S.S."/>
            <person name="Banfield J.F."/>
        </authorList>
    </citation>
    <scope>NUCLEOTIDE SEQUENCE [LARGE SCALE GENOMIC DNA]</scope>
</reference>
<evidence type="ECO:0000256" key="6">
    <source>
        <dbReference type="ARBA" id="ARBA00022989"/>
    </source>
</evidence>
<comment type="subcellular location">
    <subcellularLocation>
        <location evidence="1">Cell inner membrane</location>
        <topology evidence="1">Multi-pass membrane protein</topology>
    </subcellularLocation>
</comment>
<gene>
    <name evidence="10" type="ORF">A2853_03640</name>
</gene>
<protein>
    <recommendedName>
        <fullName evidence="9">Type II secretion system protein GspF domain-containing protein</fullName>
    </recommendedName>
</protein>
<evidence type="ECO:0000256" key="1">
    <source>
        <dbReference type="ARBA" id="ARBA00004429"/>
    </source>
</evidence>